<dbReference type="EMBL" id="BARS01028928">
    <property type="protein sequence ID" value="GAF99938.1"/>
    <property type="molecule type" value="Genomic_DNA"/>
</dbReference>
<dbReference type="Gene3D" id="1.10.455.10">
    <property type="entry name" value="Ribosomal protein S7 domain"/>
    <property type="match status" value="1"/>
</dbReference>
<evidence type="ECO:0000256" key="2">
    <source>
        <dbReference type="ARBA" id="ARBA00022980"/>
    </source>
</evidence>
<dbReference type="AlphaFoldDB" id="X0U2C3"/>
<dbReference type="GO" id="GO:0015935">
    <property type="term" value="C:small ribosomal subunit"/>
    <property type="evidence" value="ECO:0007669"/>
    <property type="project" value="InterPro"/>
</dbReference>
<feature type="non-terminal residue" evidence="5">
    <location>
        <position position="1"/>
    </location>
</feature>
<organism evidence="5">
    <name type="scientific">marine sediment metagenome</name>
    <dbReference type="NCBI Taxonomy" id="412755"/>
    <lineage>
        <taxon>unclassified sequences</taxon>
        <taxon>metagenomes</taxon>
        <taxon>ecological metagenomes</taxon>
    </lineage>
</organism>
<protein>
    <recommendedName>
        <fullName evidence="4">Small ribosomal subunit protein uS7 domain-containing protein</fullName>
    </recommendedName>
</protein>
<accession>X0U2C3</accession>
<reference evidence="5" key="1">
    <citation type="journal article" date="2014" name="Front. Microbiol.">
        <title>High frequency of phylogenetically diverse reductive dehalogenase-homologous genes in deep subseafloor sedimentary metagenomes.</title>
        <authorList>
            <person name="Kawai M."/>
            <person name="Futagami T."/>
            <person name="Toyoda A."/>
            <person name="Takaki Y."/>
            <person name="Nishi S."/>
            <person name="Hori S."/>
            <person name="Arai W."/>
            <person name="Tsubouchi T."/>
            <person name="Morono Y."/>
            <person name="Uchiyama I."/>
            <person name="Ito T."/>
            <person name="Fujiyama A."/>
            <person name="Inagaki F."/>
            <person name="Takami H."/>
        </authorList>
    </citation>
    <scope>NUCLEOTIDE SEQUENCE</scope>
    <source>
        <strain evidence="5">Expedition CK06-06</strain>
    </source>
</reference>
<evidence type="ECO:0000256" key="1">
    <source>
        <dbReference type="ARBA" id="ARBA00007151"/>
    </source>
</evidence>
<dbReference type="InterPro" id="IPR036823">
    <property type="entry name" value="Ribosomal_uS7_dom_sf"/>
</dbReference>
<dbReference type="SUPFAM" id="SSF47973">
    <property type="entry name" value="Ribosomal protein S7"/>
    <property type="match status" value="1"/>
</dbReference>
<feature type="domain" description="Small ribosomal subunit protein uS7" evidence="4">
    <location>
        <begin position="32"/>
        <end position="188"/>
    </location>
</feature>
<gene>
    <name evidence="5" type="ORF">S01H1_45288</name>
</gene>
<sequence>LEEIKIEDKGLKRYISLEPVLVPRTGGRRTKVRFHKSYTNIVERLMNKLMVSGHKGKKHKLSSGHNPGKVSKVYGIVERAFTLIENETKKNPIAVFVKAIENAAPREEITTIEYGGAKYPKSVDSGPQRRVDLTLKNMVQGAYSRTFKSKKKAEKCLAEEILNAYNLKMESNAIAKKMELERQADSSR</sequence>
<dbReference type="PANTHER" id="PTHR11205">
    <property type="entry name" value="RIBOSOMAL PROTEIN S7"/>
    <property type="match status" value="1"/>
</dbReference>
<name>X0U2C3_9ZZZZ</name>
<dbReference type="InterPro" id="IPR005716">
    <property type="entry name" value="Ribosomal_uS7_euk/arc"/>
</dbReference>
<dbReference type="Pfam" id="PF00177">
    <property type="entry name" value="Ribosomal_S7"/>
    <property type="match status" value="1"/>
</dbReference>
<dbReference type="NCBIfam" id="NF003106">
    <property type="entry name" value="PRK04027.1"/>
    <property type="match status" value="1"/>
</dbReference>
<evidence type="ECO:0000313" key="5">
    <source>
        <dbReference type="EMBL" id="GAF99938.1"/>
    </source>
</evidence>
<dbReference type="PIRSF" id="PIRSF002122">
    <property type="entry name" value="RPS7p_RPS7a_RPS5e_RPS7o"/>
    <property type="match status" value="1"/>
</dbReference>
<dbReference type="GO" id="GO:0006412">
    <property type="term" value="P:translation"/>
    <property type="evidence" value="ECO:0007669"/>
    <property type="project" value="InterPro"/>
</dbReference>
<comment type="similarity">
    <text evidence="1">Belongs to the universal ribosomal protein uS7 family.</text>
</comment>
<comment type="caution">
    <text evidence="5">The sequence shown here is derived from an EMBL/GenBank/DDBJ whole genome shotgun (WGS) entry which is preliminary data.</text>
</comment>
<dbReference type="NCBIfam" id="TIGR01028">
    <property type="entry name" value="uS7_euk_arch"/>
    <property type="match status" value="1"/>
</dbReference>
<evidence type="ECO:0000259" key="4">
    <source>
        <dbReference type="Pfam" id="PF00177"/>
    </source>
</evidence>
<proteinExistence type="inferred from homology"/>
<dbReference type="InterPro" id="IPR000235">
    <property type="entry name" value="Ribosomal_uS7"/>
</dbReference>
<keyword evidence="2" id="KW-0689">Ribosomal protein</keyword>
<keyword evidence="3" id="KW-0687">Ribonucleoprotein</keyword>
<dbReference type="InterPro" id="IPR023798">
    <property type="entry name" value="Ribosomal_uS7_dom"/>
</dbReference>
<dbReference type="GO" id="GO:0003735">
    <property type="term" value="F:structural constituent of ribosome"/>
    <property type="evidence" value="ECO:0007669"/>
    <property type="project" value="InterPro"/>
</dbReference>
<evidence type="ECO:0000256" key="3">
    <source>
        <dbReference type="ARBA" id="ARBA00023274"/>
    </source>
</evidence>